<keyword evidence="4" id="KW-0472">Membrane</keyword>
<dbReference type="EMBL" id="CAHIKZ030002379">
    <property type="protein sequence ID" value="CAE1286043.1"/>
    <property type="molecule type" value="Genomic_DNA"/>
</dbReference>
<evidence type="ECO:0000313" key="5">
    <source>
        <dbReference type="EMBL" id="CAE1286043.1"/>
    </source>
</evidence>
<dbReference type="Pfam" id="PF04201">
    <property type="entry name" value="TPD52"/>
    <property type="match status" value="1"/>
</dbReference>
<reference evidence="5" key="1">
    <citation type="submission" date="2021-01" db="EMBL/GenBank/DDBJ databases">
        <authorList>
            <person name="Li R."/>
            <person name="Bekaert M."/>
        </authorList>
    </citation>
    <scope>NUCLEOTIDE SEQUENCE</scope>
    <source>
        <strain evidence="5">Farmed</strain>
    </source>
</reference>
<proteinExistence type="inferred from homology"/>
<keyword evidence="6" id="KW-1185">Reference proteome</keyword>
<keyword evidence="2" id="KW-0175">Coiled coil</keyword>
<feature type="region of interest" description="Disordered" evidence="3">
    <location>
        <begin position="105"/>
        <end position="134"/>
    </location>
</feature>
<feature type="transmembrane region" description="Helical" evidence="4">
    <location>
        <begin position="348"/>
        <end position="377"/>
    </location>
</feature>
<dbReference type="PANTHER" id="PTHR19307:SF14">
    <property type="entry name" value="TUMOR PROTEIN D52"/>
    <property type="match status" value="1"/>
</dbReference>
<evidence type="ECO:0000256" key="3">
    <source>
        <dbReference type="SAM" id="MobiDB-lite"/>
    </source>
</evidence>
<keyword evidence="4" id="KW-1133">Transmembrane helix</keyword>
<keyword evidence="4" id="KW-0812">Transmembrane</keyword>
<evidence type="ECO:0000313" key="6">
    <source>
        <dbReference type="Proteomes" id="UP000597762"/>
    </source>
</evidence>
<dbReference type="GO" id="GO:0005737">
    <property type="term" value="C:cytoplasm"/>
    <property type="evidence" value="ECO:0007669"/>
    <property type="project" value="TreeGrafter"/>
</dbReference>
<dbReference type="InterPro" id="IPR007327">
    <property type="entry name" value="TPD52"/>
</dbReference>
<evidence type="ECO:0000256" key="2">
    <source>
        <dbReference type="ARBA" id="ARBA00023054"/>
    </source>
</evidence>
<organism evidence="5 6">
    <name type="scientific">Acanthosepion pharaonis</name>
    <name type="common">Pharaoh cuttlefish</name>
    <name type="synonym">Sepia pharaonis</name>
    <dbReference type="NCBI Taxonomy" id="158019"/>
    <lineage>
        <taxon>Eukaryota</taxon>
        <taxon>Metazoa</taxon>
        <taxon>Spiralia</taxon>
        <taxon>Lophotrochozoa</taxon>
        <taxon>Mollusca</taxon>
        <taxon>Cephalopoda</taxon>
        <taxon>Coleoidea</taxon>
        <taxon>Decapodiformes</taxon>
        <taxon>Sepiida</taxon>
        <taxon>Sepiina</taxon>
        <taxon>Sepiidae</taxon>
        <taxon>Acanthosepion</taxon>
    </lineage>
</organism>
<protein>
    <submittedName>
        <fullName evidence="5">Uncharacterized protein</fullName>
    </submittedName>
</protein>
<feature type="compositionally biased region" description="Polar residues" evidence="3">
    <location>
        <begin position="123"/>
        <end position="134"/>
    </location>
</feature>
<dbReference type="Proteomes" id="UP000597762">
    <property type="component" value="Unassembled WGS sequence"/>
</dbReference>
<evidence type="ECO:0000256" key="1">
    <source>
        <dbReference type="ARBA" id="ARBA00005702"/>
    </source>
</evidence>
<comment type="caution">
    <text evidence="5">The sequence shown here is derived from an EMBL/GenBank/DDBJ whole genome shotgun (WGS) entry which is preliminary data.</text>
</comment>
<gene>
    <name evidence="5" type="ORF">SPHA_45772</name>
</gene>
<accession>A0A812D5Q5</accession>
<dbReference type="OrthoDB" id="10000687at2759"/>
<evidence type="ECO:0000256" key="4">
    <source>
        <dbReference type="SAM" id="Phobius"/>
    </source>
</evidence>
<comment type="similarity">
    <text evidence="1">Belongs to the TPD52 family.</text>
</comment>
<dbReference type="AlphaFoldDB" id="A0A812D5Q5"/>
<sequence length="384" mass="43100">MWSISFELLPFFISFFFSLSPFYTPNLLRHTSFSGCRLIRCSKWRRFHMAATKPTRLYLSGDHPGKYQPSYLSNGDGASEDMYQPNAAASATYMKFLHLVDTQLSDDERSVSPPPPPSSSSSTHQTTSTDNAQTSGKKIVSIGFIPSLRPGRLLTPTSSFYSLSLSLSLSLSQNICLILPLSPPAYDAVSPEGGDTPVYQDPAERARQEREWQEELVKVEGEILTLRQVLTAKVRQATELKRKLGITPMQEFKQDIQAGFQQLRESGTNSQTFKNVEEKVETAYANVKARVKGSKSDNSIDEAFQAASAPTTPRSEENPPLPEEKFPFSLTFLPPTFSSFSPCPLFTFSFHLVSFFFNFLTSYLFLFLSLSSIYFFLSPSFLFL</sequence>
<name>A0A812D5Q5_ACAPH</name>
<dbReference type="PANTHER" id="PTHR19307">
    <property type="entry name" value="TUMOR PROTEIN D52"/>
    <property type="match status" value="1"/>
</dbReference>